<gene>
    <name evidence="4" type="ORF">FHP29_18355</name>
</gene>
<dbReference type="Proteomes" id="UP000313231">
    <property type="component" value="Unassembled WGS sequence"/>
</dbReference>
<sequence length="351" mass="37123">MSGSRPTMAPLSSVNSIGAYVGSVTTVSTPASATVAGTSASTSGSAFTASAFSRPPVPMPASFAASAVDSVLLHPVLTAPSVSRVKVASVVRMRGDMADLPSGSRRGLPTSICSTYCLGDRGHCQGVGPDPGGDAMPAKGSRRAYAVTDEAIAERRADILRHTAAVIVASGVVGCTFAAVSEASGHSIGQLQHHFRTRDRLIHACIEHRMSEAQSEWRAIAERDAAALVRLRALLDYTVNGEKDFADAWGFWIEMMTAARLDAEVREQLNDRLALWREFFVEVLTDLQAESGADRSEHSPEDLASLLVGLADGLAVQTVNGTYAMTPDRMLTLLHDFAGTALGLDLRKAAR</sequence>
<accession>A0A5C4VPD7</accession>
<evidence type="ECO:0000259" key="3">
    <source>
        <dbReference type="Pfam" id="PF13977"/>
    </source>
</evidence>
<dbReference type="Gene3D" id="1.10.357.10">
    <property type="entry name" value="Tetracycline Repressor, domain 2"/>
    <property type="match status" value="1"/>
</dbReference>
<organism evidence="4 5">
    <name type="scientific">Nocardioides albidus</name>
    <dbReference type="NCBI Taxonomy" id="1517589"/>
    <lineage>
        <taxon>Bacteria</taxon>
        <taxon>Bacillati</taxon>
        <taxon>Actinomycetota</taxon>
        <taxon>Actinomycetes</taxon>
        <taxon>Propionibacteriales</taxon>
        <taxon>Nocardioidaceae</taxon>
        <taxon>Nocardioides</taxon>
    </lineage>
</organism>
<dbReference type="InterPro" id="IPR009057">
    <property type="entry name" value="Homeodomain-like_sf"/>
</dbReference>
<keyword evidence="1" id="KW-0805">Transcription regulation</keyword>
<dbReference type="PANTHER" id="PTHR47506:SF1">
    <property type="entry name" value="HTH-TYPE TRANSCRIPTIONAL REGULATOR YJDC"/>
    <property type="match status" value="1"/>
</dbReference>
<name>A0A5C4VPD7_9ACTN</name>
<dbReference type="SUPFAM" id="SSF48498">
    <property type="entry name" value="Tetracyclin repressor-like, C-terminal domain"/>
    <property type="match status" value="1"/>
</dbReference>
<keyword evidence="5" id="KW-1185">Reference proteome</keyword>
<dbReference type="InterPro" id="IPR039538">
    <property type="entry name" value="BetI_C"/>
</dbReference>
<dbReference type="AlphaFoldDB" id="A0A5C4VPD7"/>
<proteinExistence type="predicted"/>
<keyword evidence="2" id="KW-0804">Transcription</keyword>
<evidence type="ECO:0000313" key="4">
    <source>
        <dbReference type="EMBL" id="TNM37743.1"/>
    </source>
</evidence>
<dbReference type="PANTHER" id="PTHR47506">
    <property type="entry name" value="TRANSCRIPTIONAL REGULATORY PROTEIN"/>
    <property type="match status" value="1"/>
</dbReference>
<evidence type="ECO:0000313" key="5">
    <source>
        <dbReference type="Proteomes" id="UP000313231"/>
    </source>
</evidence>
<evidence type="ECO:0000256" key="2">
    <source>
        <dbReference type="ARBA" id="ARBA00023163"/>
    </source>
</evidence>
<feature type="domain" description="BetI-type transcriptional repressor C-terminal" evidence="3">
    <location>
        <begin position="230"/>
        <end position="340"/>
    </location>
</feature>
<dbReference type="InterPro" id="IPR036271">
    <property type="entry name" value="Tet_transcr_reg_TetR-rel_C_sf"/>
</dbReference>
<protein>
    <recommendedName>
        <fullName evidence="3">BetI-type transcriptional repressor C-terminal domain-containing protein</fullName>
    </recommendedName>
</protein>
<dbReference type="EMBL" id="VDMP01000026">
    <property type="protein sequence ID" value="TNM37743.1"/>
    <property type="molecule type" value="Genomic_DNA"/>
</dbReference>
<dbReference type="Pfam" id="PF13977">
    <property type="entry name" value="TetR_C_6"/>
    <property type="match status" value="1"/>
</dbReference>
<dbReference type="SUPFAM" id="SSF46689">
    <property type="entry name" value="Homeodomain-like"/>
    <property type="match status" value="1"/>
</dbReference>
<evidence type="ECO:0000256" key="1">
    <source>
        <dbReference type="ARBA" id="ARBA00023015"/>
    </source>
</evidence>
<reference evidence="4 5" key="1">
    <citation type="journal article" date="2016" name="Int. J. Syst. Evol. Microbiol.">
        <title>Nocardioides albidus sp. nov., an actinobacterium isolated from garden soil.</title>
        <authorList>
            <person name="Singh H."/>
            <person name="Du J."/>
            <person name="Trinh H."/>
            <person name="Won K."/>
            <person name="Yang J.E."/>
            <person name="Yin C."/>
            <person name="Kook M."/>
            <person name="Yi T.H."/>
        </authorList>
    </citation>
    <scope>NUCLEOTIDE SEQUENCE [LARGE SCALE GENOMIC DNA]</scope>
    <source>
        <strain evidence="4 5">CCTCC AB 2015297</strain>
    </source>
</reference>
<comment type="caution">
    <text evidence="4">The sequence shown here is derived from an EMBL/GenBank/DDBJ whole genome shotgun (WGS) entry which is preliminary data.</text>
</comment>